<dbReference type="AlphaFoldDB" id="A0A371RII6"/>
<name>A0A371RII6_9PROT</name>
<dbReference type="Proteomes" id="UP000264589">
    <property type="component" value="Unassembled WGS sequence"/>
</dbReference>
<keyword evidence="3" id="KW-1185">Reference proteome</keyword>
<keyword evidence="1" id="KW-1133">Transmembrane helix</keyword>
<feature type="transmembrane region" description="Helical" evidence="1">
    <location>
        <begin position="6"/>
        <end position="39"/>
    </location>
</feature>
<accession>A0A371RII6</accession>
<evidence type="ECO:0000256" key="1">
    <source>
        <dbReference type="SAM" id="Phobius"/>
    </source>
</evidence>
<protein>
    <submittedName>
        <fullName evidence="2">Uncharacterized protein</fullName>
    </submittedName>
</protein>
<keyword evidence="1" id="KW-0812">Transmembrane</keyword>
<keyword evidence="1" id="KW-0472">Membrane</keyword>
<dbReference type="InParanoid" id="A0A371RII6"/>
<dbReference type="RefSeq" id="WP_116391883.1">
    <property type="nucleotide sequence ID" value="NZ_QUQO01000001.1"/>
</dbReference>
<evidence type="ECO:0000313" key="3">
    <source>
        <dbReference type="Proteomes" id="UP000264589"/>
    </source>
</evidence>
<reference evidence="2 3" key="1">
    <citation type="submission" date="2018-08" db="EMBL/GenBank/DDBJ databases">
        <title>Parvularcula sp. SM1705, isolated from surface water of the South Sea China.</title>
        <authorList>
            <person name="Sun L."/>
        </authorList>
    </citation>
    <scope>NUCLEOTIDE SEQUENCE [LARGE SCALE GENOMIC DNA]</scope>
    <source>
        <strain evidence="2 3">SM1705</strain>
    </source>
</reference>
<feature type="transmembrane region" description="Helical" evidence="1">
    <location>
        <begin position="51"/>
        <end position="69"/>
    </location>
</feature>
<feature type="transmembrane region" description="Helical" evidence="1">
    <location>
        <begin position="75"/>
        <end position="93"/>
    </location>
</feature>
<sequence>MGALPLYLATLSGLILALLFSASPIGVFLFVCFAGLGHVLADLMPARSERVYWYGLGTLVLFIVVNMLGLGLHRFLMIAPVIFMIGHFISRVTSRIMHRAA</sequence>
<organism evidence="2 3">
    <name type="scientific">Parvularcula marina</name>
    <dbReference type="NCBI Taxonomy" id="2292771"/>
    <lineage>
        <taxon>Bacteria</taxon>
        <taxon>Pseudomonadati</taxon>
        <taxon>Pseudomonadota</taxon>
        <taxon>Alphaproteobacteria</taxon>
        <taxon>Parvularculales</taxon>
        <taxon>Parvularculaceae</taxon>
        <taxon>Parvularcula</taxon>
    </lineage>
</organism>
<dbReference type="EMBL" id="QUQO01000001">
    <property type="protein sequence ID" value="RFB05251.1"/>
    <property type="molecule type" value="Genomic_DNA"/>
</dbReference>
<evidence type="ECO:0000313" key="2">
    <source>
        <dbReference type="EMBL" id="RFB05251.1"/>
    </source>
</evidence>
<gene>
    <name evidence="2" type="ORF">DX908_08270</name>
</gene>
<proteinExistence type="predicted"/>
<comment type="caution">
    <text evidence="2">The sequence shown here is derived from an EMBL/GenBank/DDBJ whole genome shotgun (WGS) entry which is preliminary data.</text>
</comment>